<dbReference type="Pfam" id="PF12697">
    <property type="entry name" value="Abhydrolase_6"/>
    <property type="match status" value="1"/>
</dbReference>
<gene>
    <name evidence="3" type="ORF">QQ91_007325</name>
</gene>
<reference evidence="3" key="2">
    <citation type="journal article" date="2015" name="Genome Announc.">
        <title>Draft Genome Sequence of Filamentous Marine Cyanobacterium Lyngbya confervoides Strain BDU141951.</title>
        <authorList>
            <person name="Chandrababunaidu M.M."/>
            <person name="Sen D."/>
            <person name="Tripathy S."/>
        </authorList>
    </citation>
    <scope>NUCLEOTIDE SEQUENCE</scope>
    <source>
        <strain evidence="3">BDU141951</strain>
    </source>
</reference>
<dbReference type="InterPro" id="IPR000073">
    <property type="entry name" value="AB_hydrolase_1"/>
</dbReference>
<keyword evidence="3" id="KW-0378">Hydrolase</keyword>
<evidence type="ECO:0000256" key="1">
    <source>
        <dbReference type="SAM" id="MobiDB-lite"/>
    </source>
</evidence>
<reference evidence="3" key="3">
    <citation type="submission" date="2020-02" db="EMBL/GenBank/DDBJ databases">
        <authorList>
            <person name="Sarangi A.N."/>
            <person name="Ghosh S."/>
            <person name="Mukherjee M."/>
            <person name="Tripathy S."/>
        </authorList>
    </citation>
    <scope>NUCLEOTIDE SEQUENCE</scope>
    <source>
        <strain evidence="3">BDU141951</strain>
    </source>
</reference>
<dbReference type="AlphaFoldDB" id="A0A0C1Y4K8"/>
<dbReference type="Gene3D" id="3.40.50.1820">
    <property type="entry name" value="alpha/beta hydrolase"/>
    <property type="match status" value="1"/>
</dbReference>
<feature type="domain" description="AB hydrolase-1" evidence="2">
    <location>
        <begin position="84"/>
        <end position="238"/>
    </location>
</feature>
<sequence length="557" mass="58880">MLNFDPVGDFFRDNVIEPIQDTVIDPVQEAIADVQDAVTESLFDPLADAIGFDQLLSQYAPPQLVAPDGSAIDAATTALEGNVVVLIHGWQSSYETFNSLFTTLGSQYPDRQVVGLDWSALADLPGDAFEFGGFQARPDNTARAISYVAETITTQLQTLFDVTGSELTVIGHSLGSLVASEIGRLYGEVSDPLEQLVALDPAAFAKDYDLDGRGKGQFASSFFPFPGNPFAPNDKRTVKDFNTVAQESLALVVMEELNPLGGLAGDNDFAQTAHDSFLVDFPFFAGPAEKHNAVISVFDAAIAANYFNLDRDDFGIPPHTDDVYNNFGSTIGRWLPGGNSSGHEGIITANLDGTITQYQPQPLLIVEPLQLSGEATGSVENLSDGLSPADGQVSTAGEPTGDGESGPQSPVADELLDLTGMDGALAVGITLEREAAFDNLLQFYATDALGAVAGILPGEAGYEDAVRQNLLAQPILSVANGAVGQETIVLAGGTYYAPALLVKGNPADLVTVEDGLLGSDRIQRDGNVWQFEDATDFDFNDLVLTVTAINSVTATIV</sequence>
<accession>A0A0C1Y4K8</accession>
<evidence type="ECO:0000313" key="3">
    <source>
        <dbReference type="EMBL" id="NEV66925.1"/>
    </source>
</evidence>
<organism evidence="3">
    <name type="scientific">Lyngbya confervoides BDU141951</name>
    <dbReference type="NCBI Taxonomy" id="1574623"/>
    <lineage>
        <taxon>Bacteria</taxon>
        <taxon>Bacillati</taxon>
        <taxon>Cyanobacteriota</taxon>
        <taxon>Cyanophyceae</taxon>
        <taxon>Oscillatoriophycideae</taxon>
        <taxon>Oscillatoriales</taxon>
        <taxon>Microcoleaceae</taxon>
        <taxon>Lyngbya</taxon>
    </lineage>
</organism>
<dbReference type="InterPro" id="IPR029058">
    <property type="entry name" value="AB_hydrolase_fold"/>
</dbReference>
<dbReference type="SUPFAM" id="SSF53474">
    <property type="entry name" value="alpha/beta-Hydrolases"/>
    <property type="match status" value="1"/>
</dbReference>
<protein>
    <submittedName>
        <fullName evidence="3">Alpha/beta fold hydrolase</fullName>
    </submittedName>
</protein>
<dbReference type="GO" id="GO:0016787">
    <property type="term" value="F:hydrolase activity"/>
    <property type="evidence" value="ECO:0007669"/>
    <property type="project" value="UniProtKB-KW"/>
</dbReference>
<evidence type="ECO:0000259" key="2">
    <source>
        <dbReference type="Pfam" id="PF12697"/>
    </source>
</evidence>
<proteinExistence type="predicted"/>
<comment type="caution">
    <text evidence="3">The sequence shown here is derived from an EMBL/GenBank/DDBJ whole genome shotgun (WGS) entry which is preliminary data.</text>
</comment>
<reference evidence="3" key="1">
    <citation type="submission" date="2014-11" db="EMBL/GenBank/DDBJ databases">
        <authorList>
            <person name="Malar M.C."/>
            <person name="Sen D."/>
            <person name="Tripathy S."/>
        </authorList>
    </citation>
    <scope>NUCLEOTIDE SEQUENCE</scope>
    <source>
        <strain evidence="3">BDU141951</strain>
    </source>
</reference>
<feature type="region of interest" description="Disordered" evidence="1">
    <location>
        <begin position="376"/>
        <end position="411"/>
    </location>
</feature>
<dbReference type="EMBL" id="JTHE02000003">
    <property type="protein sequence ID" value="NEV66925.1"/>
    <property type="molecule type" value="Genomic_DNA"/>
</dbReference>
<name>A0A0C1Y4K8_9CYAN</name>